<protein>
    <submittedName>
        <fullName evidence="2">Uncharacterized protein</fullName>
    </submittedName>
</protein>
<proteinExistence type="predicted"/>
<keyword evidence="1" id="KW-1133">Transmembrane helix</keyword>
<keyword evidence="1" id="KW-0472">Membrane</keyword>
<accession>A0A2G9RGK8</accession>
<dbReference type="EMBL" id="KV941908">
    <property type="protein sequence ID" value="PIO27007.1"/>
    <property type="molecule type" value="Genomic_DNA"/>
</dbReference>
<keyword evidence="1" id="KW-0812">Transmembrane</keyword>
<name>A0A2G9RGK8_AQUCT</name>
<gene>
    <name evidence="2" type="ORF">AB205_0205110</name>
</gene>
<evidence type="ECO:0000313" key="2">
    <source>
        <dbReference type="EMBL" id="PIO27007.1"/>
    </source>
</evidence>
<sequence length="53" mass="6459">MIKQNRVATSHHISKYPLFPYFLNMLYVVIFLGHPKSLCYKHYLIFFHIWQSS</sequence>
<keyword evidence="3" id="KW-1185">Reference proteome</keyword>
<dbReference type="Proteomes" id="UP000228934">
    <property type="component" value="Unassembled WGS sequence"/>
</dbReference>
<dbReference type="AlphaFoldDB" id="A0A2G9RGK8"/>
<evidence type="ECO:0000256" key="1">
    <source>
        <dbReference type="SAM" id="Phobius"/>
    </source>
</evidence>
<reference evidence="3" key="1">
    <citation type="journal article" date="2017" name="Nat. Commun.">
        <title>The North American bullfrog draft genome provides insight into hormonal regulation of long noncoding RNA.</title>
        <authorList>
            <person name="Hammond S.A."/>
            <person name="Warren R.L."/>
            <person name="Vandervalk B.P."/>
            <person name="Kucuk E."/>
            <person name="Khan H."/>
            <person name="Gibb E.A."/>
            <person name="Pandoh P."/>
            <person name="Kirk H."/>
            <person name="Zhao Y."/>
            <person name="Jones M."/>
            <person name="Mungall A.J."/>
            <person name="Coope R."/>
            <person name="Pleasance S."/>
            <person name="Moore R.A."/>
            <person name="Holt R.A."/>
            <person name="Round J.M."/>
            <person name="Ohora S."/>
            <person name="Walle B.V."/>
            <person name="Veldhoen N."/>
            <person name="Helbing C.C."/>
            <person name="Birol I."/>
        </authorList>
    </citation>
    <scope>NUCLEOTIDE SEQUENCE [LARGE SCALE GENOMIC DNA]</scope>
</reference>
<feature type="transmembrane region" description="Helical" evidence="1">
    <location>
        <begin position="16"/>
        <end position="33"/>
    </location>
</feature>
<organism evidence="2 3">
    <name type="scientific">Aquarana catesbeiana</name>
    <name type="common">American bullfrog</name>
    <name type="synonym">Rana catesbeiana</name>
    <dbReference type="NCBI Taxonomy" id="8400"/>
    <lineage>
        <taxon>Eukaryota</taxon>
        <taxon>Metazoa</taxon>
        <taxon>Chordata</taxon>
        <taxon>Craniata</taxon>
        <taxon>Vertebrata</taxon>
        <taxon>Euteleostomi</taxon>
        <taxon>Amphibia</taxon>
        <taxon>Batrachia</taxon>
        <taxon>Anura</taxon>
        <taxon>Neobatrachia</taxon>
        <taxon>Ranoidea</taxon>
        <taxon>Ranidae</taxon>
        <taxon>Aquarana</taxon>
    </lineage>
</organism>
<evidence type="ECO:0000313" key="3">
    <source>
        <dbReference type="Proteomes" id="UP000228934"/>
    </source>
</evidence>